<keyword evidence="7" id="KW-0472">Membrane</keyword>
<dbReference type="AlphaFoldDB" id="A0AA86SEJ5"/>
<organism evidence="8 9">
    <name type="scientific">Sphenostylis stenocarpa</name>
    <dbReference type="NCBI Taxonomy" id="92480"/>
    <lineage>
        <taxon>Eukaryota</taxon>
        <taxon>Viridiplantae</taxon>
        <taxon>Streptophyta</taxon>
        <taxon>Embryophyta</taxon>
        <taxon>Tracheophyta</taxon>
        <taxon>Spermatophyta</taxon>
        <taxon>Magnoliopsida</taxon>
        <taxon>eudicotyledons</taxon>
        <taxon>Gunneridae</taxon>
        <taxon>Pentapetalae</taxon>
        <taxon>rosids</taxon>
        <taxon>fabids</taxon>
        <taxon>Fabales</taxon>
        <taxon>Fabaceae</taxon>
        <taxon>Papilionoideae</taxon>
        <taxon>50 kb inversion clade</taxon>
        <taxon>NPAAA clade</taxon>
        <taxon>indigoferoid/millettioid clade</taxon>
        <taxon>Phaseoleae</taxon>
        <taxon>Sphenostylis</taxon>
    </lineage>
</organism>
<sequence length="749" mass="84235">MGGACSSNAFAAVQLSISRFRSNRTVSLFSVRACDDPPRGPSCIYVGPLHTATKETLEALYSQARDAYYSGEPLILDDMFDRVELKLKWYGSKSVVKYPRCSIRRHSTYADADEDLSLAFSLASLWSLFLALGCSACVWPIFYTITTAYQKAFDTGGLSYGSQASGIGLLFVVNSIIFMALGLVIGYPVASASVKVLQGLWMGDLAALKGSCPNCGEEVFAFVKTDKADASPHRADCHVCECLLEFRTKVEQSDLRLGLELSPISSKLFDQSQSVRDAWNIGTIDNNLKVLNEMGSPEDNENKGFFAAMTSGFSIFSNAMHRSVSGLLGYEGVEVINPEGGKEDAEEEAHRGRWKPEERDSYWKMMHKYIGSDVTSMVTLPVIIFEPMTMIQKMAELMEYSYLLDQADKCDDSYMRMVYASSWAISVYFAYQRTWKPFNPILGETYEMANHGGITFLAEQVSHHPPMSAGHAENEHFTYDVTSKLKTKFLGNSVDVYPVGRTRVTLKKDGVVIDLVPPPTKVNNLIFGRTWIDSPGEMIMTNLTTGDKVVLYFQPCGWFGAGRYEVDGYVYNSAEEPKILMTGKWNESMNYQPCDLEGEPLPDTELKEVWHVADIPHNDKFQYTYFAHKLNSFDTAPRKLLASDSRLRPDRYQLEMGDLSKSGAEKSSLEERQRAEKKIREAKGHKFTSRWFDLTEEVTSTPWGDLEIYQYNGKYTEHRAAIDNSGSTDHLDNKEIEFNPWQYGNLCTE</sequence>
<dbReference type="Gramene" id="rna-AYBTSS11_LOCUS16267">
    <property type="protein sequence ID" value="CAJ1955706.1"/>
    <property type="gene ID" value="gene-AYBTSS11_LOCUS16267"/>
</dbReference>
<dbReference type="FunFam" id="2.40.160.120:FF:000009">
    <property type="entry name" value="oxysterol-binding protein-related protein 3C"/>
    <property type="match status" value="1"/>
</dbReference>
<dbReference type="Gene3D" id="2.40.160.120">
    <property type="match status" value="1"/>
</dbReference>
<dbReference type="InterPro" id="IPR000648">
    <property type="entry name" value="Oxysterol-bd"/>
</dbReference>
<feature type="region of interest" description="Disordered" evidence="6">
    <location>
        <begin position="656"/>
        <end position="677"/>
    </location>
</feature>
<evidence type="ECO:0000313" key="9">
    <source>
        <dbReference type="Proteomes" id="UP001189624"/>
    </source>
</evidence>
<feature type="transmembrane region" description="Helical" evidence="7">
    <location>
        <begin position="167"/>
        <end position="190"/>
    </location>
</feature>
<evidence type="ECO:0000256" key="2">
    <source>
        <dbReference type="ARBA" id="ARBA00022448"/>
    </source>
</evidence>
<keyword evidence="9" id="KW-1185">Reference proteome</keyword>
<feature type="transmembrane region" description="Helical" evidence="7">
    <location>
        <begin position="125"/>
        <end position="146"/>
    </location>
</feature>
<keyword evidence="7" id="KW-1133">Transmembrane helix</keyword>
<evidence type="ECO:0000256" key="6">
    <source>
        <dbReference type="SAM" id="MobiDB-lite"/>
    </source>
</evidence>
<dbReference type="GO" id="GO:0016020">
    <property type="term" value="C:membrane"/>
    <property type="evidence" value="ECO:0007669"/>
    <property type="project" value="TreeGrafter"/>
</dbReference>
<evidence type="ECO:0000256" key="7">
    <source>
        <dbReference type="SAM" id="Phobius"/>
    </source>
</evidence>
<keyword evidence="7" id="KW-0812">Transmembrane</keyword>
<dbReference type="Gene3D" id="3.30.70.3490">
    <property type="match status" value="1"/>
</dbReference>
<keyword evidence="2" id="KW-0813">Transport</keyword>
<dbReference type="InterPro" id="IPR018494">
    <property type="entry name" value="Oxysterol-bd_CS"/>
</dbReference>
<keyword evidence="4" id="KW-0446">Lipid-binding</keyword>
<dbReference type="GO" id="GO:0006869">
    <property type="term" value="P:lipid transport"/>
    <property type="evidence" value="ECO:0007669"/>
    <property type="project" value="UniProtKB-KW"/>
</dbReference>
<evidence type="ECO:0000256" key="1">
    <source>
        <dbReference type="ARBA" id="ARBA00008842"/>
    </source>
</evidence>
<accession>A0AA86SEJ5</accession>
<dbReference type="PROSITE" id="PS01013">
    <property type="entry name" value="OSBP"/>
    <property type="match status" value="1"/>
</dbReference>
<keyword evidence="3" id="KW-0445">Lipid transport</keyword>
<dbReference type="PANTHER" id="PTHR10972">
    <property type="entry name" value="OXYSTEROL-BINDING PROTEIN-RELATED"/>
    <property type="match status" value="1"/>
</dbReference>
<comment type="similarity">
    <text evidence="1 5">Belongs to the OSBP family.</text>
</comment>
<reference evidence="8" key="1">
    <citation type="submission" date="2023-10" db="EMBL/GenBank/DDBJ databases">
        <authorList>
            <person name="Domelevo Entfellner J.-B."/>
        </authorList>
    </citation>
    <scope>NUCLEOTIDE SEQUENCE</scope>
</reference>
<dbReference type="Proteomes" id="UP001189624">
    <property type="component" value="Chromosome 5"/>
</dbReference>
<evidence type="ECO:0000256" key="3">
    <source>
        <dbReference type="ARBA" id="ARBA00023055"/>
    </source>
</evidence>
<dbReference type="FunFam" id="3.30.70.3490:FF:000008">
    <property type="entry name" value="Oxysterol-binding protein-related protein 3C"/>
    <property type="match status" value="1"/>
</dbReference>
<dbReference type="Pfam" id="PF01237">
    <property type="entry name" value="Oxysterol_BP"/>
    <property type="match status" value="1"/>
</dbReference>
<feature type="compositionally biased region" description="Basic and acidic residues" evidence="6">
    <location>
        <begin position="663"/>
        <end position="677"/>
    </location>
</feature>
<name>A0AA86SEJ5_9FABA</name>
<dbReference type="PANTHER" id="PTHR10972:SF136">
    <property type="entry name" value="OXYSTEROL-BINDING PROTEIN 8"/>
    <property type="match status" value="1"/>
</dbReference>
<dbReference type="GO" id="GO:0032934">
    <property type="term" value="F:sterol binding"/>
    <property type="evidence" value="ECO:0007669"/>
    <property type="project" value="TreeGrafter"/>
</dbReference>
<evidence type="ECO:0000256" key="4">
    <source>
        <dbReference type="ARBA" id="ARBA00023121"/>
    </source>
</evidence>
<evidence type="ECO:0008006" key="10">
    <source>
        <dbReference type="Google" id="ProtNLM"/>
    </source>
</evidence>
<dbReference type="GO" id="GO:0005829">
    <property type="term" value="C:cytosol"/>
    <property type="evidence" value="ECO:0007669"/>
    <property type="project" value="TreeGrafter"/>
</dbReference>
<dbReference type="SUPFAM" id="SSF144000">
    <property type="entry name" value="Oxysterol-binding protein-like"/>
    <property type="match status" value="1"/>
</dbReference>
<evidence type="ECO:0000256" key="5">
    <source>
        <dbReference type="RuleBase" id="RU003844"/>
    </source>
</evidence>
<proteinExistence type="inferred from homology"/>
<dbReference type="EMBL" id="OY731402">
    <property type="protein sequence ID" value="CAJ1955706.1"/>
    <property type="molecule type" value="Genomic_DNA"/>
</dbReference>
<gene>
    <name evidence="8" type="ORF">AYBTSS11_LOCUS16267</name>
</gene>
<evidence type="ECO:0000313" key="8">
    <source>
        <dbReference type="EMBL" id="CAJ1955706.1"/>
    </source>
</evidence>
<protein>
    <recommendedName>
        <fullName evidence="10">Oxysterol-binding protein</fullName>
    </recommendedName>
</protein>
<dbReference type="InterPro" id="IPR037239">
    <property type="entry name" value="OSBP_sf"/>
</dbReference>